<dbReference type="AlphaFoldDB" id="A0A7K8TWR6"/>
<dbReference type="Pfam" id="PF07546">
    <property type="entry name" value="EMI"/>
    <property type="match status" value="1"/>
</dbReference>
<organism evidence="7 8">
    <name type="scientific">Oceanites oceanicus</name>
    <name type="common">Wilson's storm petrel</name>
    <name type="synonym">Procellaria oceanica</name>
    <dbReference type="NCBI Taxonomy" id="79653"/>
    <lineage>
        <taxon>Eukaryota</taxon>
        <taxon>Metazoa</taxon>
        <taxon>Chordata</taxon>
        <taxon>Craniata</taxon>
        <taxon>Vertebrata</taxon>
        <taxon>Euteleostomi</taxon>
        <taxon>Archelosauria</taxon>
        <taxon>Archosauria</taxon>
        <taxon>Dinosauria</taxon>
        <taxon>Saurischia</taxon>
        <taxon>Theropoda</taxon>
        <taxon>Coelurosauria</taxon>
        <taxon>Aves</taxon>
        <taxon>Neognathae</taxon>
        <taxon>Neoaves</taxon>
        <taxon>Aequornithes</taxon>
        <taxon>Procellariiformes</taxon>
        <taxon>Hydrobatidae</taxon>
        <taxon>Oceanites</taxon>
    </lineage>
</organism>
<evidence type="ECO:0000256" key="4">
    <source>
        <dbReference type="ARBA" id="ARBA00023157"/>
    </source>
</evidence>
<reference evidence="7 8" key="1">
    <citation type="submission" date="2019-09" db="EMBL/GenBank/DDBJ databases">
        <title>Bird 10,000 Genomes (B10K) Project - Family phase.</title>
        <authorList>
            <person name="Zhang G."/>
        </authorList>
    </citation>
    <scope>NUCLEOTIDE SEQUENCE [LARGE SCALE GENOMIC DNA]</scope>
    <source>
        <strain evidence="7">B10K-CU-031-11</strain>
        <tissue evidence="7">Muscle</tissue>
    </source>
</reference>
<dbReference type="Proteomes" id="UP000569728">
    <property type="component" value="Unassembled WGS sequence"/>
</dbReference>
<feature type="non-terminal residue" evidence="7">
    <location>
        <position position="1"/>
    </location>
</feature>
<feature type="compositionally biased region" description="Low complexity" evidence="5">
    <location>
        <begin position="297"/>
        <end position="309"/>
    </location>
</feature>
<feature type="region of interest" description="Disordered" evidence="5">
    <location>
        <begin position="176"/>
        <end position="346"/>
    </location>
</feature>
<protein>
    <submittedName>
        <fullName evidence="7">EMID1 protein</fullName>
    </submittedName>
</protein>
<accession>A0A7K8TWR6</accession>
<feature type="compositionally biased region" description="Pro residues" evidence="5">
    <location>
        <begin position="270"/>
        <end position="296"/>
    </location>
</feature>
<comment type="caution">
    <text evidence="7">The sequence shown here is derived from an EMBL/GenBank/DDBJ whole genome shotgun (WGS) entry which is preliminary data.</text>
</comment>
<dbReference type="PANTHER" id="PTHR15427:SF23">
    <property type="entry name" value="EMI DOMAIN-CONTAINING PROTEIN 1"/>
    <property type="match status" value="1"/>
</dbReference>
<dbReference type="OrthoDB" id="9837521at2759"/>
<evidence type="ECO:0000256" key="3">
    <source>
        <dbReference type="ARBA" id="ARBA00022729"/>
    </source>
</evidence>
<dbReference type="InterPro" id="IPR011489">
    <property type="entry name" value="EMI_domain"/>
</dbReference>
<comment type="subcellular location">
    <subcellularLocation>
        <location evidence="1">Secreted</location>
    </subcellularLocation>
</comment>
<evidence type="ECO:0000256" key="1">
    <source>
        <dbReference type="ARBA" id="ARBA00004613"/>
    </source>
</evidence>
<dbReference type="InterPro" id="IPR008160">
    <property type="entry name" value="Collagen"/>
</dbReference>
<dbReference type="PROSITE" id="PS51041">
    <property type="entry name" value="EMI"/>
    <property type="match status" value="1"/>
</dbReference>
<gene>
    <name evidence="7" type="primary">Emid1</name>
    <name evidence="7" type="ORF">OCEOCE_R00159</name>
</gene>
<dbReference type="PANTHER" id="PTHR15427">
    <property type="entry name" value="EMILIN ELASTIN MICROFIBRIL INTERFACE-LOCATED PROTEIN ELASTIN MICROFIBRIL INTERFACER"/>
    <property type="match status" value="1"/>
</dbReference>
<name>A0A7K8TWR6_OCEOC</name>
<dbReference type="GO" id="GO:0005576">
    <property type="term" value="C:extracellular region"/>
    <property type="evidence" value="ECO:0007669"/>
    <property type="project" value="UniProtKB-SubCell"/>
</dbReference>
<keyword evidence="8" id="KW-1185">Reference proteome</keyword>
<keyword evidence="4" id="KW-1015">Disulfide bond</keyword>
<keyword evidence="3" id="KW-0732">Signal</keyword>
<feature type="domain" description="EMI" evidence="6">
    <location>
        <begin position="13"/>
        <end position="87"/>
    </location>
</feature>
<dbReference type="EMBL" id="VWZA01000329">
    <property type="protein sequence ID" value="NXF46060.1"/>
    <property type="molecule type" value="Genomic_DNA"/>
</dbReference>
<sequence length="403" mass="40881">PLGRTDGAGGFPSSNWCSYTVTRTVSCHVQNGTFLQRVFQGCRWPLACSGGSSYRTIVRPIYRVTYKTLTALEWRCCPGHTGANCEEGGSSSSSSSSVRAWPGAPHLGPLRAALAVPCSMAVAVPGWGGSAGGECVWGCIAASSASDTPFRPRWVAPSHCPQGPSVGTRCRDPAMGRGCGQCPQESGPPPKTPPSQGWGGGSPAVGGGLQGGWEHRPGWGWHGRILPGQMVLGPPRGEALAPAHHPRPPPGDPLLSNTFTEAAGGIVGPAGPPGPVGPMGPPGPPGPIGPPGPPGPDGRVGAPGAAGPPGEKGDRGPQGHPGSRGQDGAQGEPGPRGEPGEKGTWGEGLHQLREALKILAERVLILETMIGLYEPEPGSGSSPPGTAVPRPPRGKRGSGQPPY</sequence>
<dbReference type="Pfam" id="PF01391">
    <property type="entry name" value="Collagen"/>
    <property type="match status" value="1"/>
</dbReference>
<evidence type="ECO:0000313" key="8">
    <source>
        <dbReference type="Proteomes" id="UP000569728"/>
    </source>
</evidence>
<evidence type="ECO:0000259" key="6">
    <source>
        <dbReference type="PROSITE" id="PS51041"/>
    </source>
</evidence>
<feature type="non-terminal residue" evidence="7">
    <location>
        <position position="403"/>
    </location>
</feature>
<proteinExistence type="predicted"/>
<feature type="compositionally biased region" description="Gly residues" evidence="5">
    <location>
        <begin position="197"/>
        <end position="211"/>
    </location>
</feature>
<feature type="region of interest" description="Disordered" evidence="5">
    <location>
        <begin position="373"/>
        <end position="403"/>
    </location>
</feature>
<keyword evidence="2" id="KW-0964">Secreted</keyword>
<evidence type="ECO:0000313" key="7">
    <source>
        <dbReference type="EMBL" id="NXF46060.1"/>
    </source>
</evidence>
<evidence type="ECO:0000256" key="2">
    <source>
        <dbReference type="ARBA" id="ARBA00022525"/>
    </source>
</evidence>
<evidence type="ECO:0000256" key="5">
    <source>
        <dbReference type="SAM" id="MobiDB-lite"/>
    </source>
</evidence>
<dbReference type="InterPro" id="IPR050392">
    <property type="entry name" value="Collagen/C1q_domain"/>
</dbReference>